<dbReference type="GO" id="GO:0005634">
    <property type="term" value="C:nucleus"/>
    <property type="evidence" value="ECO:0007669"/>
    <property type="project" value="UniProtKB-SubCell"/>
</dbReference>
<evidence type="ECO:0000256" key="2">
    <source>
        <dbReference type="ARBA" id="ARBA00010304"/>
    </source>
</evidence>
<evidence type="ECO:0000256" key="5">
    <source>
        <dbReference type="ARBA" id="ARBA00023242"/>
    </source>
</evidence>
<dbReference type="PANTHER" id="PTHR23240">
    <property type="entry name" value="DNA CROSS-LINK REPAIR PROTEIN PSO2/SNM1-RELATED"/>
    <property type="match status" value="1"/>
</dbReference>
<dbReference type="PANTHER" id="PTHR23240:SF6">
    <property type="entry name" value="DNA CROSS-LINK REPAIR 1A PROTEIN"/>
    <property type="match status" value="1"/>
</dbReference>
<feature type="region of interest" description="Disordered" evidence="6">
    <location>
        <begin position="738"/>
        <end position="759"/>
    </location>
</feature>
<dbReference type="InterPro" id="IPR011084">
    <property type="entry name" value="DRMBL"/>
</dbReference>
<evidence type="ECO:0000256" key="4">
    <source>
        <dbReference type="ARBA" id="ARBA00023204"/>
    </source>
</evidence>
<dbReference type="SUPFAM" id="SSF56281">
    <property type="entry name" value="Metallo-hydrolase/oxidoreductase"/>
    <property type="match status" value="1"/>
</dbReference>
<dbReference type="VEuPathDB" id="PlasmoDB:AK88_03648"/>
<organism evidence="8 9">
    <name type="scientific">Plasmodium fragile</name>
    <dbReference type="NCBI Taxonomy" id="5857"/>
    <lineage>
        <taxon>Eukaryota</taxon>
        <taxon>Sar</taxon>
        <taxon>Alveolata</taxon>
        <taxon>Apicomplexa</taxon>
        <taxon>Aconoidasida</taxon>
        <taxon>Haemosporida</taxon>
        <taxon>Plasmodiidae</taxon>
        <taxon>Plasmodium</taxon>
        <taxon>Plasmodium (Plasmodium)</taxon>
    </lineage>
</organism>
<dbReference type="Gene3D" id="3.40.50.12650">
    <property type="match status" value="1"/>
</dbReference>
<keyword evidence="4" id="KW-0234">DNA repair</keyword>
<keyword evidence="5" id="KW-0539">Nucleus</keyword>
<gene>
    <name evidence="8" type="ORF">AK88_03648</name>
</gene>
<feature type="compositionally biased region" description="Basic and acidic residues" evidence="6">
    <location>
        <begin position="491"/>
        <end position="517"/>
    </location>
</feature>
<dbReference type="Proteomes" id="UP000054561">
    <property type="component" value="Unassembled WGS sequence"/>
</dbReference>
<evidence type="ECO:0000256" key="1">
    <source>
        <dbReference type="ARBA" id="ARBA00004123"/>
    </source>
</evidence>
<name>A0A0D9QLY7_PLAFR</name>
<dbReference type="Gene3D" id="3.60.15.10">
    <property type="entry name" value="Ribonuclease Z/Hydroxyacylglutathione hydrolase-like"/>
    <property type="match status" value="1"/>
</dbReference>
<keyword evidence="9" id="KW-1185">Reference proteome</keyword>
<evidence type="ECO:0000256" key="3">
    <source>
        <dbReference type="ARBA" id="ARBA00022763"/>
    </source>
</evidence>
<dbReference type="AlphaFoldDB" id="A0A0D9QLY7"/>
<dbReference type="Pfam" id="PF07522">
    <property type="entry name" value="DRMBL"/>
    <property type="match status" value="1"/>
</dbReference>
<dbReference type="RefSeq" id="XP_012336682.1">
    <property type="nucleotide sequence ID" value="XM_012481259.1"/>
</dbReference>
<evidence type="ECO:0000259" key="7">
    <source>
        <dbReference type="SMART" id="SM00849"/>
    </source>
</evidence>
<comment type="similarity">
    <text evidence="2">Belongs to the DNA repair metallo-beta-lactamase (DRMBL) family.</text>
</comment>
<proteinExistence type="inferred from homology"/>
<protein>
    <recommendedName>
        <fullName evidence="7">Metallo-beta-lactamase domain-containing protein</fullName>
    </recommendedName>
</protein>
<sequence length="771" mass="89586">MVEDNIHVIQNDPLIIVDKFPYTRKKDRITDKEQEEKEEKKKITQIYFLTHFHADHYSNINKYFHENVFSSTITKKLLTNIIGVNEKYIHNLKINKNYQLFNFEIIFIDANHCPGSVIIYFAFANGTKIIHTGDFRYSNVHTFLIKKVLSCKRNEEGLGFKLDTLSSTKWEEQTNEGELSIGIKTSLSWNGNPYKIHFSSEHLNIYKGNSYIVNFEEFRIAYLKNIEDFICGLKYVGKEFYLYDSIEKENYFNFFIYVDLSLYFNQNDVEILLLYDDNKRLNENVIINEENVKNIRFVAISDEEKLEDGMNPNGKKSSILVKRELVDHVCDNSAFNHSKKNGVKCDGMNGENGKVKKEEDINLNESRVTHENIMEEEKTVVKAKKESENYLIKVEDSQGGEKINTPCDVNESEEDSNYIRTIYLDTTYALSKNNLFAPQMYLINFIIYICKKKMREDSAESVGAVVETGEKPKCNLARTGKRTRAHKYKEEGCGGKVDRTSSDEQKGITAHGAEKSEANAVGGRDKKRSRGAGNAPKKTLFMFGTYNLGKEKIYLSVSEACNMKIHFRNEKKKTIIESFLHNKSMLSRITDNKLEAQIHIVDINYSYIFPRIEKNKFKNLIDEEIEKEFDSFYYIIPTGWVKKYSFYQKDEISIFLIPYSEHSNLSELENFVKSIKPCNIIPTVFYNLKEKTRILNIFNSCLNLQRELLNFLKISDERCLVSNKKISKRGEKTNHTRKQIVGGNIGGGKNTNDNNQPKLTSFFPFIKRKKR</sequence>
<evidence type="ECO:0000256" key="6">
    <source>
        <dbReference type="SAM" id="MobiDB-lite"/>
    </source>
</evidence>
<accession>A0A0D9QLY7</accession>
<feature type="domain" description="Metallo-beta-lactamase" evidence="7">
    <location>
        <begin position="3"/>
        <end position="169"/>
    </location>
</feature>
<dbReference type="InterPro" id="IPR036866">
    <property type="entry name" value="RibonucZ/Hydroxyglut_hydro"/>
</dbReference>
<dbReference type="GO" id="GO:0035312">
    <property type="term" value="F:5'-3' DNA exonuclease activity"/>
    <property type="evidence" value="ECO:0007669"/>
    <property type="project" value="TreeGrafter"/>
</dbReference>
<dbReference type="InterPro" id="IPR001279">
    <property type="entry name" value="Metallo-B-lactamas"/>
</dbReference>
<reference evidence="8 9" key="1">
    <citation type="submission" date="2014-03" db="EMBL/GenBank/DDBJ databases">
        <title>The Genome Sequence of Plasmodium fragile nilgiri.</title>
        <authorList>
            <consortium name="The Broad Institute Genomics Platform"/>
            <consortium name="The Broad Institute Genome Sequencing Center for Infectious Disease"/>
            <person name="Neafsey D."/>
            <person name="Duraisingh M."/>
            <person name="Young S.K."/>
            <person name="Zeng Q."/>
            <person name="Gargeya S."/>
            <person name="Abouelleil A."/>
            <person name="Alvarado L."/>
            <person name="Chapman S.B."/>
            <person name="Gainer-Dewar J."/>
            <person name="Goldberg J."/>
            <person name="Griggs A."/>
            <person name="Gujja S."/>
            <person name="Hansen M."/>
            <person name="Howarth C."/>
            <person name="Imamovic A."/>
            <person name="Larimer J."/>
            <person name="Pearson M."/>
            <person name="Poon T.W."/>
            <person name="Priest M."/>
            <person name="Roberts A."/>
            <person name="Saif S."/>
            <person name="Shea T."/>
            <person name="Sykes S."/>
            <person name="Wortman J."/>
            <person name="Nusbaum C."/>
            <person name="Birren B."/>
        </authorList>
    </citation>
    <scope>NUCLEOTIDE SEQUENCE [LARGE SCALE GENOMIC DNA]</scope>
    <source>
        <strain evidence="9">nilgiri</strain>
    </source>
</reference>
<dbReference type="GeneID" id="24268962"/>
<dbReference type="GO" id="GO:0036297">
    <property type="term" value="P:interstrand cross-link repair"/>
    <property type="evidence" value="ECO:0007669"/>
    <property type="project" value="TreeGrafter"/>
</dbReference>
<feature type="compositionally biased region" description="Polar residues" evidence="6">
    <location>
        <begin position="750"/>
        <end position="759"/>
    </location>
</feature>
<evidence type="ECO:0000313" key="8">
    <source>
        <dbReference type="EMBL" id="KJP86736.1"/>
    </source>
</evidence>
<dbReference type="EMBL" id="KQ001687">
    <property type="protein sequence ID" value="KJP86736.1"/>
    <property type="molecule type" value="Genomic_DNA"/>
</dbReference>
<evidence type="ECO:0000313" key="9">
    <source>
        <dbReference type="Proteomes" id="UP000054561"/>
    </source>
</evidence>
<dbReference type="GO" id="GO:0006303">
    <property type="term" value="P:double-strand break repair via nonhomologous end joining"/>
    <property type="evidence" value="ECO:0007669"/>
    <property type="project" value="TreeGrafter"/>
</dbReference>
<comment type="subcellular location">
    <subcellularLocation>
        <location evidence="1">Nucleus</location>
    </subcellularLocation>
</comment>
<keyword evidence="3" id="KW-0227">DNA damage</keyword>
<dbReference type="OrthoDB" id="262529at2759"/>
<dbReference type="SMART" id="SM00849">
    <property type="entry name" value="Lactamase_B"/>
    <property type="match status" value="1"/>
</dbReference>
<feature type="region of interest" description="Disordered" evidence="6">
    <location>
        <begin position="491"/>
        <end position="533"/>
    </location>
</feature>
<dbReference type="GO" id="GO:0003684">
    <property type="term" value="F:damaged DNA binding"/>
    <property type="evidence" value="ECO:0007669"/>
    <property type="project" value="TreeGrafter"/>
</dbReference>
<dbReference type="OMA" id="DFRYSNV"/>